<organism evidence="3 4">
    <name type="scientific">Candidatus Liberibacter solanacearum</name>
    <dbReference type="NCBI Taxonomy" id="556287"/>
    <lineage>
        <taxon>Bacteria</taxon>
        <taxon>Pseudomonadati</taxon>
        <taxon>Pseudomonadota</taxon>
        <taxon>Alphaproteobacteria</taxon>
        <taxon>Hyphomicrobiales</taxon>
        <taxon>Rhizobiaceae</taxon>
        <taxon>Liberibacter</taxon>
    </lineage>
</organism>
<dbReference type="SUPFAM" id="SSF110836">
    <property type="entry name" value="Hypothetical protein SAV1430"/>
    <property type="match status" value="1"/>
</dbReference>
<protein>
    <submittedName>
        <fullName evidence="3">NifU protein</fullName>
    </submittedName>
</protein>
<dbReference type="Pfam" id="PF01106">
    <property type="entry name" value="NifU"/>
    <property type="match status" value="1"/>
</dbReference>
<dbReference type="PIRSF" id="PIRSF036773">
    <property type="entry name" value="HIRIP5"/>
    <property type="match status" value="1"/>
</dbReference>
<evidence type="ECO:0000313" key="3">
    <source>
        <dbReference type="EMBL" id="KJZ82247.1"/>
    </source>
</evidence>
<comment type="caution">
    <text evidence="3">The sequence shown here is derived from an EMBL/GenBank/DDBJ whole genome shotgun (WGS) entry which is preliminary data.</text>
</comment>
<dbReference type="SUPFAM" id="SSF117916">
    <property type="entry name" value="Fe-S cluster assembly (FSCA) domain-like"/>
    <property type="match status" value="1"/>
</dbReference>
<dbReference type="EMBL" id="JMTK01000002">
    <property type="protein sequence ID" value="KJZ82247.1"/>
    <property type="molecule type" value="Genomic_DNA"/>
</dbReference>
<dbReference type="GO" id="GO:0005506">
    <property type="term" value="F:iron ion binding"/>
    <property type="evidence" value="ECO:0007669"/>
    <property type="project" value="InterPro"/>
</dbReference>
<evidence type="ECO:0000256" key="1">
    <source>
        <dbReference type="ARBA" id="ARBA00006420"/>
    </source>
</evidence>
<dbReference type="GO" id="GO:0016226">
    <property type="term" value="P:iron-sulfur cluster assembly"/>
    <property type="evidence" value="ECO:0007669"/>
    <property type="project" value="InterPro"/>
</dbReference>
<dbReference type="AlphaFoldDB" id="A0A095A001"/>
<dbReference type="Gene3D" id="3.30.300.130">
    <property type="entry name" value="Fe-S cluster assembly (FSCA)"/>
    <property type="match status" value="1"/>
</dbReference>
<keyword evidence="4" id="KW-1185">Reference proteome</keyword>
<gene>
    <name evidence="3" type="ORF">DJ66_0991</name>
</gene>
<comment type="similarity">
    <text evidence="1">Belongs to the NifU family.</text>
</comment>
<evidence type="ECO:0000259" key="2">
    <source>
        <dbReference type="SMART" id="SM00932"/>
    </source>
</evidence>
<dbReference type="PANTHER" id="PTHR11178">
    <property type="entry name" value="IRON-SULFUR CLUSTER SCAFFOLD PROTEIN NFU-RELATED"/>
    <property type="match status" value="1"/>
</dbReference>
<dbReference type="RefSeq" id="WP_034442075.1">
    <property type="nucleotide sequence ID" value="NZ_CAXYJJ010000011.1"/>
</dbReference>
<feature type="domain" description="Scaffold protein Nfu/NifU N-terminal" evidence="2">
    <location>
        <begin position="3"/>
        <end position="88"/>
    </location>
</feature>
<proteinExistence type="inferred from homology"/>
<dbReference type="InterPro" id="IPR035433">
    <property type="entry name" value="NFU1-like"/>
</dbReference>
<dbReference type="SMART" id="SM00932">
    <property type="entry name" value="Nfu_N"/>
    <property type="match status" value="1"/>
</dbReference>
<dbReference type="Proteomes" id="UP000033731">
    <property type="component" value="Unassembled WGS sequence"/>
</dbReference>
<accession>A0A095A001</accession>
<evidence type="ECO:0000313" key="4">
    <source>
        <dbReference type="Proteomes" id="UP000033731"/>
    </source>
</evidence>
<dbReference type="PATRIC" id="fig|556287.8.peg.993"/>
<dbReference type="GO" id="GO:0051536">
    <property type="term" value="F:iron-sulfur cluster binding"/>
    <property type="evidence" value="ECO:0007669"/>
    <property type="project" value="InterPro"/>
</dbReference>
<dbReference type="Pfam" id="PF08712">
    <property type="entry name" value="Nfu_N"/>
    <property type="match status" value="1"/>
</dbReference>
<dbReference type="InterPro" id="IPR001075">
    <property type="entry name" value="NIF_FeS_clus_asmbl_NifU_C"/>
</dbReference>
<dbReference type="PANTHER" id="PTHR11178:SF1">
    <property type="entry name" value="NFU1 IRON-SULFUR CLUSTER SCAFFOLD HOMOLOG, MITOCHONDRIAL"/>
    <property type="match status" value="1"/>
</dbReference>
<dbReference type="InterPro" id="IPR034904">
    <property type="entry name" value="FSCA_dom_sf"/>
</dbReference>
<dbReference type="InterPro" id="IPR036498">
    <property type="entry name" value="Nfu/NifU_N_sf"/>
</dbReference>
<dbReference type="InterPro" id="IPR014824">
    <property type="entry name" value="Nfu/NifU_N"/>
</dbReference>
<name>A0A095A001_9HYPH</name>
<reference evidence="3 4" key="1">
    <citation type="journal article" date="2015" name="Phytopathology">
        <title>Genomes of Candidatus Liberibacter solanacearum haplotype A from New Zealand and the USA suggest significant genome plasticity in the species.</title>
        <authorList>
            <person name="Thompson S.M."/>
            <person name="Johnson C.P."/>
            <person name="Lu A.Y."/>
            <person name="Frampton R.A."/>
            <person name="Sullivan K.L."/>
            <person name="Fiers M.W."/>
            <person name="Crowhurst R.N."/>
            <person name="Pitman A.R."/>
            <person name="Scott I."/>
            <person name="Gudmestad N.C."/>
            <person name="Smith G.R."/>
        </authorList>
    </citation>
    <scope>NUCLEOTIDE SEQUENCE [LARGE SCALE GENOMIC DNA]</scope>
    <source>
        <strain evidence="3 4">LsoNZ1</strain>
    </source>
</reference>
<dbReference type="Gene3D" id="3.30.1370.70">
    <property type="entry name" value="Scaffold protein Nfu/NifU, N-terminal domain"/>
    <property type="match status" value="1"/>
</dbReference>
<sequence length="190" mass="20722">MFIQTEYTPNPATLKFIPGQVVLVRGAVHFSNAKEAGISPLASRIFSISGIVSVYLGYDFITVAKDKYDWEQLKPLILGVIMEHFMSGDPIISNGGLDAVNVNDDFGEGDFSESDSVIVQKIKDVLDNRVRPAVARDGGDIVFKGYRDGIVFLSMMGACSGCPSATETLKYGVINLLNHFVPEVKDIRTV</sequence>